<dbReference type="GO" id="GO:0005829">
    <property type="term" value="C:cytosol"/>
    <property type="evidence" value="ECO:0007669"/>
    <property type="project" value="TreeGrafter"/>
</dbReference>
<sequence length="377" mass="40984">MELQISAPGKVILFGEHAVVYGYPAIAASIDLRVRLSVSVENPNDAGNTVYNISLPDLNSTPMCLSTDCVHGVRSSLIKNCNKPQETVREIMERQRLISSDQRLVNSLAVILLADALVHTECCCDSCPAKQLTHPLNIRVTSDLPIGAGLGSSAAFCTVICACFLHIHGQDPSKDFPRLERITHETEKIMHALPSGVDTAISVRGGIIRFQRLNPSPRCVTLPVKSGPLLLIDTRIPRSTADVVLDIATSRSTNPQKHTHLMEEIASVCIRATDHLCNGEMFCTEFYRLVSENQNLLEQLGVSHPIIDDIVRRLAGFGVSAKLTGAGRGGCVIAFLDKERHSLTQSDVSNLLKPLGVDVFVTKVCVPGVQIEVNRLS</sequence>
<dbReference type="InterPro" id="IPR013750">
    <property type="entry name" value="GHMP_kinase_C_dom"/>
</dbReference>
<comment type="catalytic activity">
    <reaction evidence="13">
        <text>(R)-mevalonate + ATP = (R)-5-phosphomevalonate + ADP + H(+)</text>
        <dbReference type="Rhea" id="RHEA:17065"/>
        <dbReference type="ChEBI" id="CHEBI:15378"/>
        <dbReference type="ChEBI" id="CHEBI:30616"/>
        <dbReference type="ChEBI" id="CHEBI:36464"/>
        <dbReference type="ChEBI" id="CHEBI:58146"/>
        <dbReference type="ChEBI" id="CHEBI:456216"/>
        <dbReference type="EC" id="2.7.1.36"/>
    </reaction>
</comment>
<dbReference type="SUPFAM" id="SSF54211">
    <property type="entry name" value="Ribosomal protein S5 domain 2-like"/>
    <property type="match status" value="1"/>
</dbReference>
<keyword evidence="8 13" id="KW-0418">Kinase</keyword>
<evidence type="ECO:0000256" key="4">
    <source>
        <dbReference type="ARBA" id="ARBA00022490"/>
    </source>
</evidence>
<proteinExistence type="inferred from homology"/>
<evidence type="ECO:0000256" key="6">
    <source>
        <dbReference type="ARBA" id="ARBA00022679"/>
    </source>
</evidence>
<dbReference type="AlphaFoldDB" id="A0A0X3PWH3"/>
<keyword evidence="13" id="KW-0752">Steroid biosynthesis</keyword>
<dbReference type="GO" id="GO:0005524">
    <property type="term" value="F:ATP binding"/>
    <property type="evidence" value="ECO:0007669"/>
    <property type="project" value="UniProtKB-KW"/>
</dbReference>
<dbReference type="InterPro" id="IPR006205">
    <property type="entry name" value="Mev_gal_kin"/>
</dbReference>
<dbReference type="Gene3D" id="3.30.70.890">
    <property type="entry name" value="GHMP kinase, C-terminal domain"/>
    <property type="match status" value="1"/>
</dbReference>
<dbReference type="InterPro" id="IPR006204">
    <property type="entry name" value="GHMP_kinase_N_dom"/>
</dbReference>
<dbReference type="Gene3D" id="3.30.230.10">
    <property type="match status" value="1"/>
</dbReference>
<dbReference type="Pfam" id="PF00288">
    <property type="entry name" value="GHMP_kinases_N"/>
    <property type="match status" value="1"/>
</dbReference>
<evidence type="ECO:0000256" key="8">
    <source>
        <dbReference type="ARBA" id="ARBA00022777"/>
    </source>
</evidence>
<dbReference type="EC" id="2.7.1.36" evidence="3 13"/>
<comment type="pathway">
    <text evidence="12 13">Isoprenoid biosynthesis; isopentenyl diphosphate biosynthesis via mevalonate pathway; isopentenyl diphosphate from (R)-mevalonate: step 1/3.</text>
</comment>
<evidence type="ECO:0000313" key="16">
    <source>
        <dbReference type="EMBL" id="JAP51536.1"/>
    </source>
</evidence>
<evidence type="ECO:0000256" key="3">
    <source>
        <dbReference type="ARBA" id="ARBA00012103"/>
    </source>
</evidence>
<comment type="subcellular location">
    <subcellularLocation>
        <location evidence="1 13">Cytoplasm</location>
    </subcellularLocation>
</comment>
<reference evidence="16" key="1">
    <citation type="submission" date="2016-01" db="EMBL/GenBank/DDBJ databases">
        <title>Reference transcriptome for the parasite Schistocephalus solidus: insights into the molecular evolution of parasitism.</title>
        <authorList>
            <person name="Hebert F.O."/>
            <person name="Grambauer S."/>
            <person name="Barber I."/>
            <person name="Landry C.R."/>
            <person name="Aubin-Horth N."/>
        </authorList>
    </citation>
    <scope>NUCLEOTIDE SEQUENCE</scope>
</reference>
<dbReference type="InterPro" id="IPR006203">
    <property type="entry name" value="GHMP_knse_ATP-bd_CS"/>
</dbReference>
<name>A0A0X3PWH3_SCHSO</name>
<keyword evidence="9 13" id="KW-0067">ATP-binding</keyword>
<dbReference type="GO" id="GO:0019287">
    <property type="term" value="P:isopentenyl diphosphate biosynthetic process, mevalonate pathway"/>
    <property type="evidence" value="ECO:0007669"/>
    <property type="project" value="UniProtKB-UniPathway"/>
</dbReference>
<evidence type="ECO:0000256" key="11">
    <source>
        <dbReference type="ARBA" id="ARBA00023098"/>
    </source>
</evidence>
<evidence type="ECO:0000256" key="5">
    <source>
        <dbReference type="ARBA" id="ARBA00022516"/>
    </source>
</evidence>
<evidence type="ECO:0000256" key="9">
    <source>
        <dbReference type="ARBA" id="ARBA00022840"/>
    </source>
</evidence>
<keyword evidence="4 13" id="KW-0963">Cytoplasm</keyword>
<dbReference type="GO" id="GO:0016126">
    <property type="term" value="P:sterol biosynthetic process"/>
    <property type="evidence" value="ECO:0007669"/>
    <property type="project" value="UniProtKB-KW"/>
</dbReference>
<keyword evidence="13" id="KW-0753">Steroid metabolism</keyword>
<keyword evidence="13" id="KW-1207">Sterol metabolism</keyword>
<evidence type="ECO:0000256" key="10">
    <source>
        <dbReference type="ARBA" id="ARBA00022842"/>
    </source>
</evidence>
<dbReference type="NCBIfam" id="TIGR00549">
    <property type="entry name" value="mevalon_kin"/>
    <property type="match status" value="1"/>
</dbReference>
<dbReference type="PANTHER" id="PTHR43290:SF2">
    <property type="entry name" value="MEVALONATE KINASE"/>
    <property type="match status" value="1"/>
</dbReference>
<evidence type="ECO:0000256" key="7">
    <source>
        <dbReference type="ARBA" id="ARBA00022741"/>
    </source>
</evidence>
<evidence type="ECO:0000256" key="2">
    <source>
        <dbReference type="ARBA" id="ARBA00006495"/>
    </source>
</evidence>
<organism evidence="16">
    <name type="scientific">Schistocephalus solidus</name>
    <name type="common">Tapeworm</name>
    <dbReference type="NCBI Taxonomy" id="70667"/>
    <lineage>
        <taxon>Eukaryota</taxon>
        <taxon>Metazoa</taxon>
        <taxon>Spiralia</taxon>
        <taxon>Lophotrochozoa</taxon>
        <taxon>Platyhelminthes</taxon>
        <taxon>Cestoda</taxon>
        <taxon>Eucestoda</taxon>
        <taxon>Diphyllobothriidea</taxon>
        <taxon>Diphyllobothriidae</taxon>
        <taxon>Schistocephalus</taxon>
    </lineage>
</organism>
<keyword evidence="7 13" id="KW-0547">Nucleotide-binding</keyword>
<dbReference type="InterPro" id="IPR020568">
    <property type="entry name" value="Ribosomal_Su5_D2-typ_SF"/>
</dbReference>
<dbReference type="SUPFAM" id="SSF55060">
    <property type="entry name" value="GHMP Kinase, C-terminal domain"/>
    <property type="match status" value="1"/>
</dbReference>
<dbReference type="InterPro" id="IPR036554">
    <property type="entry name" value="GHMP_kinase_C_sf"/>
</dbReference>
<evidence type="ECO:0000259" key="14">
    <source>
        <dbReference type="Pfam" id="PF00288"/>
    </source>
</evidence>
<evidence type="ECO:0000259" key="15">
    <source>
        <dbReference type="Pfam" id="PF08544"/>
    </source>
</evidence>
<keyword evidence="10" id="KW-0460">Magnesium</keyword>
<accession>A0A0X3PWH3</accession>
<dbReference type="PANTHER" id="PTHR43290">
    <property type="entry name" value="MEVALONATE KINASE"/>
    <property type="match status" value="1"/>
</dbReference>
<gene>
    <name evidence="16" type="ORF">TR150533</name>
</gene>
<feature type="domain" description="GHMP kinase N-terminal" evidence="14">
    <location>
        <begin position="134"/>
        <end position="206"/>
    </location>
</feature>
<keyword evidence="13" id="KW-0756">Sterol biosynthesis</keyword>
<keyword evidence="11 13" id="KW-0443">Lipid metabolism</keyword>
<evidence type="ECO:0000256" key="12">
    <source>
        <dbReference type="ARBA" id="ARBA00029438"/>
    </source>
</evidence>
<evidence type="ECO:0000256" key="13">
    <source>
        <dbReference type="RuleBase" id="RU363087"/>
    </source>
</evidence>
<dbReference type="PRINTS" id="PR00959">
    <property type="entry name" value="MEVGALKINASE"/>
</dbReference>
<comment type="similarity">
    <text evidence="2 13">Belongs to the GHMP kinase family. Mevalonate kinase subfamily.</text>
</comment>
<dbReference type="GO" id="GO:0004496">
    <property type="term" value="F:mevalonate kinase activity"/>
    <property type="evidence" value="ECO:0007669"/>
    <property type="project" value="UniProtKB-EC"/>
</dbReference>
<feature type="domain" description="GHMP kinase C-terminal" evidence="15">
    <location>
        <begin position="285"/>
        <end position="340"/>
    </location>
</feature>
<dbReference type="Pfam" id="PF08544">
    <property type="entry name" value="GHMP_kinases_C"/>
    <property type="match status" value="1"/>
</dbReference>
<protein>
    <recommendedName>
        <fullName evidence="3 13">Mevalonate kinase</fullName>
        <shortName evidence="13">MK</shortName>
        <ecNumber evidence="3 13">2.7.1.36</ecNumber>
    </recommendedName>
</protein>
<keyword evidence="6 13" id="KW-0808">Transferase</keyword>
<evidence type="ECO:0000256" key="1">
    <source>
        <dbReference type="ARBA" id="ARBA00004496"/>
    </source>
</evidence>
<dbReference type="UniPathway" id="UPA00057">
    <property type="reaction ID" value="UER00098"/>
</dbReference>
<dbReference type="InterPro" id="IPR014721">
    <property type="entry name" value="Ribsml_uS5_D2-typ_fold_subgr"/>
</dbReference>
<dbReference type="EMBL" id="GEEE01011689">
    <property type="protein sequence ID" value="JAP51536.1"/>
    <property type="molecule type" value="Transcribed_RNA"/>
</dbReference>
<dbReference type="PROSITE" id="PS00627">
    <property type="entry name" value="GHMP_KINASES_ATP"/>
    <property type="match status" value="1"/>
</dbReference>
<keyword evidence="5 13" id="KW-0444">Lipid biosynthesis</keyword>